<feature type="chain" id="PRO_5003150423" description="Outer membrane protein" evidence="1">
    <location>
        <begin position="27"/>
        <end position="242"/>
    </location>
</feature>
<dbReference type="eggNOG" id="COG3637">
    <property type="taxonomic scope" value="Bacteria"/>
</dbReference>
<evidence type="ECO:0000256" key="1">
    <source>
        <dbReference type="SAM" id="SignalP"/>
    </source>
</evidence>
<reference evidence="2 3" key="1">
    <citation type="journal article" date="2010" name="Stand. Genomic Sci.">
        <title>Complete genome sequence of Desulfarculus baarsii type strain (2st14).</title>
        <authorList>
            <person name="Sun H."/>
            <person name="Spring S."/>
            <person name="Lapidus A."/>
            <person name="Davenport K."/>
            <person name="Del Rio T.G."/>
            <person name="Tice H."/>
            <person name="Nolan M."/>
            <person name="Copeland A."/>
            <person name="Cheng J.F."/>
            <person name="Lucas S."/>
            <person name="Tapia R."/>
            <person name="Goodwin L."/>
            <person name="Pitluck S."/>
            <person name="Ivanova N."/>
            <person name="Pagani I."/>
            <person name="Mavromatis K."/>
            <person name="Ovchinnikova G."/>
            <person name="Pati A."/>
            <person name="Chen A."/>
            <person name="Palaniappan K."/>
            <person name="Hauser L."/>
            <person name="Chang Y.J."/>
            <person name="Jeffries C.D."/>
            <person name="Detter J.C."/>
            <person name="Han C."/>
            <person name="Rohde M."/>
            <person name="Brambilla E."/>
            <person name="Goker M."/>
            <person name="Woyke T."/>
            <person name="Bristow J."/>
            <person name="Eisen J.A."/>
            <person name="Markowitz V."/>
            <person name="Hugenholtz P."/>
            <person name="Kyrpides N.C."/>
            <person name="Klenk H.P."/>
            <person name="Land M."/>
        </authorList>
    </citation>
    <scope>NUCLEOTIDE SEQUENCE [LARGE SCALE GENOMIC DNA]</scope>
    <source>
        <strain evidence="3">ATCC 33931 / DSM 2075 / LMG 7858 / VKM B-1802 / 2st14</strain>
    </source>
</reference>
<accession>E1QJ77</accession>
<dbReference type="RefSeq" id="WP_013259059.1">
    <property type="nucleotide sequence ID" value="NC_014365.1"/>
</dbReference>
<sequence>MKMKKTLQALAALALLACLTAGSAWAGPAGFDFSGAVGAWFVTPGGKAETLDLDSDLGLETKANLDLWLRLEHPVPLLPDVKVEYAPLKLDGGRASSEVDLKLLDVTAYWHVPFLRAATSDVLDATFGVGARSYDAELKFSHQGQTRGVDADKILPMLYAGARIQPVRYFALVGELRGYSWNDDKTSDAMVKVEIFPFGDYLFMGAGYRYMTLQNADGPRHDDELNMDIKQGGFFMEVGFDI</sequence>
<protein>
    <recommendedName>
        <fullName evidence="4">Outer membrane protein</fullName>
    </recommendedName>
</protein>
<evidence type="ECO:0000313" key="3">
    <source>
        <dbReference type="Proteomes" id="UP000009047"/>
    </source>
</evidence>
<dbReference type="AlphaFoldDB" id="E1QJ77"/>
<dbReference type="InterPro" id="IPR026387">
    <property type="entry name" value="OMP_w_GlyGly"/>
</dbReference>
<dbReference type="PROSITE" id="PS51257">
    <property type="entry name" value="PROKAR_LIPOPROTEIN"/>
    <property type="match status" value="1"/>
</dbReference>
<keyword evidence="3" id="KW-1185">Reference proteome</keyword>
<proteinExistence type="predicted"/>
<name>E1QJ77_DESB2</name>
<dbReference type="KEGG" id="dbr:Deba_2257"/>
<keyword evidence="1" id="KW-0732">Signal</keyword>
<dbReference type="EMBL" id="CP002085">
    <property type="protein sequence ID" value="ADK85620.1"/>
    <property type="molecule type" value="Genomic_DNA"/>
</dbReference>
<organism evidence="2 3">
    <name type="scientific">Desulfarculus baarsii (strain ATCC 33931 / DSM 2075 / LMG 7858 / VKM B-1802 / 2st14)</name>
    <dbReference type="NCBI Taxonomy" id="644282"/>
    <lineage>
        <taxon>Bacteria</taxon>
        <taxon>Pseudomonadati</taxon>
        <taxon>Thermodesulfobacteriota</taxon>
        <taxon>Desulfarculia</taxon>
        <taxon>Desulfarculales</taxon>
        <taxon>Desulfarculaceae</taxon>
        <taxon>Desulfarculus</taxon>
    </lineage>
</organism>
<dbReference type="OrthoDB" id="11310at2"/>
<gene>
    <name evidence="2" type="ordered locus">Deba_2257</name>
</gene>
<evidence type="ECO:0008006" key="4">
    <source>
        <dbReference type="Google" id="ProtNLM"/>
    </source>
</evidence>
<evidence type="ECO:0000313" key="2">
    <source>
        <dbReference type="EMBL" id="ADK85620.1"/>
    </source>
</evidence>
<dbReference type="NCBIfam" id="TIGR04219">
    <property type="entry name" value="OMP_w_GlyGly"/>
    <property type="match status" value="1"/>
</dbReference>
<dbReference type="Proteomes" id="UP000009047">
    <property type="component" value="Chromosome"/>
</dbReference>
<feature type="signal peptide" evidence="1">
    <location>
        <begin position="1"/>
        <end position="26"/>
    </location>
</feature>
<dbReference type="HOGENOM" id="CLU_093491_0_0_7"/>
<dbReference type="STRING" id="644282.Deba_2257"/>